<name>A0A382PNW5_9ZZZZ</name>
<organism evidence="1">
    <name type="scientific">marine metagenome</name>
    <dbReference type="NCBI Taxonomy" id="408172"/>
    <lineage>
        <taxon>unclassified sequences</taxon>
        <taxon>metagenomes</taxon>
        <taxon>ecological metagenomes</taxon>
    </lineage>
</organism>
<sequence length="238" mass="27217">VIYLGIDGCRAGWLAVSSEYDSSFSCEIHSSLEKLLEELPEKHQVLIDIPIGLPKTEPRLCDRLARQKLGPRRSSVFSPPCREAIFTKDYREACQINETLLGKKLSIQAWNICPKIQEADLLFQNHEGLIPLWKEAHPELAFQAFNKGDFLKHSKKSLEGRLERKTILRKFFKKIDPWFDQERKDFSSKFAAADDLLDALVLCIAATERYSSLKFLPDLPKSDETGLPMQICYPGFKS</sequence>
<feature type="non-terminal residue" evidence="1">
    <location>
        <position position="1"/>
    </location>
</feature>
<evidence type="ECO:0000313" key="1">
    <source>
        <dbReference type="EMBL" id="SVC74966.1"/>
    </source>
</evidence>
<dbReference type="Pfam" id="PF04250">
    <property type="entry name" value="DUF429"/>
    <property type="match status" value="1"/>
</dbReference>
<accession>A0A382PNW5</accession>
<evidence type="ECO:0008006" key="2">
    <source>
        <dbReference type="Google" id="ProtNLM"/>
    </source>
</evidence>
<proteinExistence type="predicted"/>
<gene>
    <name evidence="1" type="ORF">METZ01_LOCUS327820</name>
</gene>
<dbReference type="EMBL" id="UINC01108684">
    <property type="protein sequence ID" value="SVC74966.1"/>
    <property type="molecule type" value="Genomic_DNA"/>
</dbReference>
<protein>
    <recommendedName>
        <fullName evidence="2">DUF429 domain-containing protein</fullName>
    </recommendedName>
</protein>
<dbReference type="InterPro" id="IPR007362">
    <property type="entry name" value="DUF429"/>
</dbReference>
<reference evidence="1" key="1">
    <citation type="submission" date="2018-05" db="EMBL/GenBank/DDBJ databases">
        <authorList>
            <person name="Lanie J.A."/>
            <person name="Ng W.-L."/>
            <person name="Kazmierczak K.M."/>
            <person name="Andrzejewski T.M."/>
            <person name="Davidsen T.M."/>
            <person name="Wayne K.J."/>
            <person name="Tettelin H."/>
            <person name="Glass J.I."/>
            <person name="Rusch D."/>
            <person name="Podicherti R."/>
            <person name="Tsui H.-C.T."/>
            <person name="Winkler M.E."/>
        </authorList>
    </citation>
    <scope>NUCLEOTIDE SEQUENCE</scope>
</reference>
<dbReference type="AlphaFoldDB" id="A0A382PNW5"/>